<evidence type="ECO:0000313" key="3">
    <source>
        <dbReference type="Proteomes" id="UP001432360"/>
    </source>
</evidence>
<gene>
    <name evidence="2" type="ORF">RB548_21920</name>
</gene>
<sequence length="121" mass="13700">MQMPDLPSSILHTRQGIESLFPSTGTEITCRTFLLLAELIAPAHPRSVTYETAKKSHGDRSKISHAFRKPSITAQWLRAWLLLRDALQAVLQRGRMPSEEDLTRTTLTDYQPPKEEEAVES</sequence>
<name>A0ABZ2BFX3_9HYPH</name>
<accession>A0ABZ2BFX3</accession>
<proteinExistence type="predicted"/>
<geneLocation type="plasmid" evidence="2 3">
    <name>pSchITTGS70b</name>
</geneLocation>
<evidence type="ECO:0000256" key="1">
    <source>
        <dbReference type="SAM" id="MobiDB-lite"/>
    </source>
</evidence>
<organism evidence="2 3">
    <name type="scientific">Sinorhizobium chiapasense</name>
    <dbReference type="NCBI Taxonomy" id="501572"/>
    <lineage>
        <taxon>Bacteria</taxon>
        <taxon>Pseudomonadati</taxon>
        <taxon>Pseudomonadota</taxon>
        <taxon>Alphaproteobacteria</taxon>
        <taxon>Hyphomicrobiales</taxon>
        <taxon>Rhizobiaceae</taxon>
        <taxon>Sinorhizobium/Ensifer group</taxon>
        <taxon>Sinorhizobium</taxon>
    </lineage>
</organism>
<feature type="region of interest" description="Disordered" evidence="1">
    <location>
        <begin position="94"/>
        <end position="121"/>
    </location>
</feature>
<keyword evidence="2" id="KW-0614">Plasmid</keyword>
<evidence type="ECO:0000313" key="2">
    <source>
        <dbReference type="EMBL" id="WVT06333.1"/>
    </source>
</evidence>
<dbReference type="RefSeq" id="WP_331375397.1">
    <property type="nucleotide sequence ID" value="NZ_CP133150.1"/>
</dbReference>
<feature type="compositionally biased region" description="Basic and acidic residues" evidence="1">
    <location>
        <begin position="112"/>
        <end position="121"/>
    </location>
</feature>
<dbReference type="EMBL" id="CP133150">
    <property type="protein sequence ID" value="WVT06333.1"/>
    <property type="molecule type" value="Genomic_DNA"/>
</dbReference>
<protein>
    <submittedName>
        <fullName evidence="2">Uncharacterized protein</fullName>
    </submittedName>
</protein>
<dbReference type="Proteomes" id="UP001432360">
    <property type="component" value="Plasmid pSchITTGS70b"/>
</dbReference>
<keyword evidence="3" id="KW-1185">Reference proteome</keyword>
<reference evidence="2" key="1">
    <citation type="submission" date="2023-08" db="EMBL/GenBank/DDBJ databases">
        <title>Complete genome sequence of Sinorhizobium chiapanecum ITTG S70 isolated from Acaciella angustissima nodules in Chiapas-Mexico.</title>
        <authorList>
            <person name="Rincon-Rosales R."/>
            <person name="Rogel M.A."/>
            <person name="Rincon-Medina C.I."/>
            <person name="Guerrero G."/>
            <person name="Manzano-Gomez L.A."/>
            <person name="Lopez-Lopez A."/>
            <person name="Rincon Molina F.A."/>
            <person name="Martinez-Romero E."/>
        </authorList>
    </citation>
    <scope>NUCLEOTIDE SEQUENCE</scope>
    <source>
        <strain evidence="2">ITTG S70</strain>
        <plasmid evidence="2">pSchITTGS70b</plasmid>
    </source>
</reference>